<comment type="caution">
    <text evidence="3">The sequence shown here is derived from an EMBL/GenBank/DDBJ whole genome shotgun (WGS) entry which is preliminary data.</text>
</comment>
<keyword evidence="1" id="KW-0732">Signal</keyword>
<dbReference type="Gene3D" id="2.120.10.30">
    <property type="entry name" value="TolB, C-terminal domain"/>
    <property type="match status" value="1"/>
</dbReference>
<dbReference type="InterPro" id="IPR011042">
    <property type="entry name" value="6-blade_b-propeller_TolB-like"/>
</dbReference>
<proteinExistence type="predicted"/>
<feature type="chain" id="PRO_5028363082" evidence="1">
    <location>
        <begin position="22"/>
        <end position="420"/>
    </location>
</feature>
<protein>
    <submittedName>
        <fullName evidence="3">Glucose sorbosone dehydrogenase</fullName>
    </submittedName>
</protein>
<evidence type="ECO:0000256" key="1">
    <source>
        <dbReference type="SAM" id="SignalP"/>
    </source>
</evidence>
<dbReference type="EMBL" id="DSVQ01000016">
    <property type="protein sequence ID" value="HGT40434.1"/>
    <property type="molecule type" value="Genomic_DNA"/>
</dbReference>
<dbReference type="SUPFAM" id="SSF50952">
    <property type="entry name" value="Soluble quinoprotein glucose dehydrogenase"/>
    <property type="match status" value="1"/>
</dbReference>
<dbReference type="PANTHER" id="PTHR19328:SF75">
    <property type="entry name" value="ALDOSE SUGAR DEHYDROGENASE YLII"/>
    <property type="match status" value="1"/>
</dbReference>
<gene>
    <name evidence="3" type="ORF">ENS64_14405</name>
</gene>
<dbReference type="Pfam" id="PF07995">
    <property type="entry name" value="GSDH"/>
    <property type="match status" value="1"/>
</dbReference>
<name>A0A7C4LMN0_9PLAN</name>
<organism evidence="3">
    <name type="scientific">Schlesneria paludicola</name>
    <dbReference type="NCBI Taxonomy" id="360056"/>
    <lineage>
        <taxon>Bacteria</taxon>
        <taxon>Pseudomonadati</taxon>
        <taxon>Planctomycetota</taxon>
        <taxon>Planctomycetia</taxon>
        <taxon>Planctomycetales</taxon>
        <taxon>Planctomycetaceae</taxon>
        <taxon>Schlesneria</taxon>
    </lineage>
</organism>
<dbReference type="InterPro" id="IPR011041">
    <property type="entry name" value="Quinoprot_gluc/sorb_DH_b-prop"/>
</dbReference>
<sequence length="420" mass="47011">MRNLVVTLTWLCWGLPAAVFAAEVDETPLPIRPVLAFPKLKFTGWSSDVDGRPTPLRPILLTHLGDGSNRLVVPQQQGQIHIFPNRADVETTTLFLDLSKRVVYKDNENEEGLLGLAFHPKFKENGQFFVYYNTTDAPHTCVISRFRVSADDPNKADARFEEELLRIPQPFWNHNGGTICFGPDGYLYVGLGDGGAANDPHNNAQNLQTLLGKILRIDVDRRERGLAYGIPQDNPFVNAFAPGAPADRWPSLARPEIWALGVRNIWRMAFDRATGQLWAADVGQNLWEEINLIEKGGNYGWNLREGKHVFAPHGAGIHSSLIDPIWEYHHDIGKSITGGHVYRGSQLPELTGHYLYADYVSGRIWALKYDERTRSVTANRPIPYDGPPLPIISFGEDEAGEVYFTVVAANGQGIYTFARR</sequence>
<feature type="signal peptide" evidence="1">
    <location>
        <begin position="1"/>
        <end position="21"/>
    </location>
</feature>
<reference evidence="3" key="1">
    <citation type="journal article" date="2020" name="mSystems">
        <title>Genome- and Community-Level Interaction Insights into Carbon Utilization and Element Cycling Functions of Hydrothermarchaeota in Hydrothermal Sediment.</title>
        <authorList>
            <person name="Zhou Z."/>
            <person name="Liu Y."/>
            <person name="Xu W."/>
            <person name="Pan J."/>
            <person name="Luo Z.H."/>
            <person name="Li M."/>
        </authorList>
    </citation>
    <scope>NUCLEOTIDE SEQUENCE [LARGE SCALE GENOMIC DNA]</scope>
    <source>
        <strain evidence="3">SpSt-508</strain>
    </source>
</reference>
<evidence type="ECO:0000313" key="3">
    <source>
        <dbReference type="EMBL" id="HGT40434.1"/>
    </source>
</evidence>
<dbReference type="AlphaFoldDB" id="A0A7C4LMN0"/>
<accession>A0A7C4LMN0</accession>
<dbReference type="InterPro" id="IPR012938">
    <property type="entry name" value="Glc/Sorbosone_DH"/>
</dbReference>
<feature type="domain" description="Glucose/Sorbosone dehydrogenase" evidence="2">
    <location>
        <begin position="58"/>
        <end position="406"/>
    </location>
</feature>
<evidence type="ECO:0000259" key="2">
    <source>
        <dbReference type="Pfam" id="PF07995"/>
    </source>
</evidence>
<dbReference type="PANTHER" id="PTHR19328">
    <property type="entry name" value="HEDGEHOG-INTERACTING PROTEIN"/>
    <property type="match status" value="1"/>
</dbReference>